<name>W3WX27_PESFW</name>
<dbReference type="Proteomes" id="UP000030651">
    <property type="component" value="Unassembled WGS sequence"/>
</dbReference>
<dbReference type="EMBL" id="KI912115">
    <property type="protein sequence ID" value="ETS78433.1"/>
    <property type="molecule type" value="Genomic_DNA"/>
</dbReference>
<evidence type="ECO:0000313" key="1">
    <source>
        <dbReference type="EMBL" id="ETS78433.1"/>
    </source>
</evidence>
<dbReference type="HOGENOM" id="CLU_1917786_0_0_1"/>
<dbReference type="RefSeq" id="XP_007837267.1">
    <property type="nucleotide sequence ID" value="XM_007839076.1"/>
</dbReference>
<dbReference type="GeneID" id="19275508"/>
<proteinExistence type="predicted"/>
<evidence type="ECO:0000313" key="2">
    <source>
        <dbReference type="Proteomes" id="UP000030651"/>
    </source>
</evidence>
<dbReference type="AlphaFoldDB" id="W3WX27"/>
<reference evidence="2" key="1">
    <citation type="journal article" date="2015" name="BMC Genomics">
        <title>Genomic and transcriptomic analysis of the endophytic fungus Pestalotiopsis fici reveals its lifestyle and high potential for synthesis of natural products.</title>
        <authorList>
            <person name="Wang X."/>
            <person name="Zhang X."/>
            <person name="Liu L."/>
            <person name="Xiang M."/>
            <person name="Wang W."/>
            <person name="Sun X."/>
            <person name="Che Y."/>
            <person name="Guo L."/>
            <person name="Liu G."/>
            <person name="Guo L."/>
            <person name="Wang C."/>
            <person name="Yin W.B."/>
            <person name="Stadler M."/>
            <person name="Zhang X."/>
            <person name="Liu X."/>
        </authorList>
    </citation>
    <scope>NUCLEOTIDE SEQUENCE [LARGE SCALE GENOMIC DNA]</scope>
    <source>
        <strain evidence="2">W106-1 / CGMCC3.15140</strain>
    </source>
</reference>
<sequence>MQDVLGQLITGPQIVFGHGKPISTKIILAKSDLSPFVPGGTPRSLDAGFVLDSNRGQGFRTVIDIYGNDIYPDHILLYNIYSHGDYLSMVFYTRPSDIDYTAMCLSTVVQGICNPLDAFCRDLGDFVGNRDT</sequence>
<protein>
    <submittedName>
        <fullName evidence="1">Uncharacterized protein</fullName>
    </submittedName>
</protein>
<accession>W3WX27</accession>
<dbReference type="InParanoid" id="W3WX27"/>
<keyword evidence="2" id="KW-1185">Reference proteome</keyword>
<dbReference type="KEGG" id="pfy:PFICI_10495"/>
<gene>
    <name evidence="1" type="ORF">PFICI_10495</name>
</gene>
<organism evidence="1 2">
    <name type="scientific">Pestalotiopsis fici (strain W106-1 / CGMCC3.15140)</name>
    <dbReference type="NCBI Taxonomy" id="1229662"/>
    <lineage>
        <taxon>Eukaryota</taxon>
        <taxon>Fungi</taxon>
        <taxon>Dikarya</taxon>
        <taxon>Ascomycota</taxon>
        <taxon>Pezizomycotina</taxon>
        <taxon>Sordariomycetes</taxon>
        <taxon>Xylariomycetidae</taxon>
        <taxon>Amphisphaeriales</taxon>
        <taxon>Sporocadaceae</taxon>
        <taxon>Pestalotiopsis</taxon>
    </lineage>
</organism>